<gene>
    <name evidence="6 11" type="primary">hflX</name>
    <name evidence="11" type="ORF">LP667_03500</name>
    <name evidence="12" type="ORF">LPPLD21_01035</name>
</gene>
<evidence type="ECO:0000313" key="12">
    <source>
        <dbReference type="EMBL" id="GBF01523.1"/>
    </source>
</evidence>
<dbReference type="InterPro" id="IPR025121">
    <property type="entry name" value="GTPase_HflX_N"/>
</dbReference>
<dbReference type="GO" id="GO:0003924">
    <property type="term" value="F:GTPase activity"/>
    <property type="evidence" value="ECO:0007669"/>
    <property type="project" value="UniProtKB-UniRule"/>
</dbReference>
<keyword evidence="3 6" id="KW-0547">Nucleotide-binding</keyword>
<dbReference type="EMBL" id="CP032744">
    <property type="protein sequence ID" value="AYJ37951.1"/>
    <property type="molecule type" value="Genomic_DNA"/>
</dbReference>
<dbReference type="InterPro" id="IPR030394">
    <property type="entry name" value="G_HFLX_dom"/>
</dbReference>
<dbReference type="KEGG" id="lpx:ASU28_08055"/>
<dbReference type="RefSeq" id="WP_021730168.1">
    <property type="nucleotide sequence ID" value="NZ_AVAI01000025.1"/>
</dbReference>
<dbReference type="InterPro" id="IPR042108">
    <property type="entry name" value="GTPase_HflX_N_sf"/>
</dbReference>
<evidence type="ECO:0000256" key="7">
    <source>
        <dbReference type="PIRSR" id="PIRSR006809-1"/>
    </source>
</evidence>
<dbReference type="GO" id="GO:0005525">
    <property type="term" value="F:GTP binding"/>
    <property type="evidence" value="ECO:0007669"/>
    <property type="project" value="UniProtKB-UniRule"/>
</dbReference>
<feature type="binding site" evidence="7">
    <location>
        <begin position="213"/>
        <end position="220"/>
    </location>
    <ligand>
        <name>GTP</name>
        <dbReference type="ChEBI" id="CHEBI:37565"/>
    </ligand>
</feature>
<comment type="function">
    <text evidence="6">GTPase that associates with the 50S ribosomal subunit and may have a role during protein synthesis or ribosome biogenesis.</text>
</comment>
<dbReference type="AlphaFoldDB" id="A0A098RAS3"/>
<dbReference type="GeneID" id="79806574"/>
<evidence type="ECO:0000313" key="11">
    <source>
        <dbReference type="EMBL" id="AYJ37951.1"/>
    </source>
</evidence>
<name>A0A098RAS3_9LACO</name>
<evidence type="ECO:0000259" key="10">
    <source>
        <dbReference type="PROSITE" id="PS51705"/>
    </source>
</evidence>
<evidence type="ECO:0000256" key="5">
    <source>
        <dbReference type="ARBA" id="ARBA00023134"/>
    </source>
</evidence>
<comment type="subunit">
    <text evidence="6">Monomer. Associates with the 50S ribosomal subunit.</text>
</comment>
<dbReference type="PANTHER" id="PTHR10229:SF4">
    <property type="entry name" value="GTPASE HFLX"/>
    <property type="match status" value="1"/>
</dbReference>
<dbReference type="HAMAP" id="MF_00900">
    <property type="entry name" value="GTPase_HflX"/>
    <property type="match status" value="1"/>
</dbReference>
<dbReference type="PIRSF" id="PIRSF006809">
    <property type="entry name" value="GTP-binding_hflX_prd"/>
    <property type="match status" value="1"/>
</dbReference>
<feature type="domain" description="Hflx-type G" evidence="10">
    <location>
        <begin position="207"/>
        <end position="375"/>
    </location>
</feature>
<keyword evidence="2 8" id="KW-0479">Metal-binding</keyword>
<dbReference type="Gene3D" id="3.40.50.11060">
    <property type="entry name" value="GTPase HflX, N-terminal domain"/>
    <property type="match status" value="1"/>
</dbReference>
<feature type="binding site" evidence="7">
    <location>
        <begin position="245"/>
        <end position="249"/>
    </location>
    <ligand>
        <name>GTP</name>
        <dbReference type="ChEBI" id="CHEBI:37565"/>
    </ligand>
</feature>
<evidence type="ECO:0000313" key="13">
    <source>
        <dbReference type="Proteomes" id="UP000236162"/>
    </source>
</evidence>
<feature type="binding site" evidence="7">
    <location>
        <begin position="333"/>
        <end position="336"/>
    </location>
    <ligand>
        <name>GTP</name>
        <dbReference type="ChEBI" id="CHEBI:37565"/>
    </ligand>
</feature>
<feature type="region of interest" description="Disordered" evidence="9">
    <location>
        <begin position="149"/>
        <end position="168"/>
    </location>
</feature>
<dbReference type="InterPro" id="IPR032305">
    <property type="entry name" value="GTP-bd_M"/>
</dbReference>
<protein>
    <recommendedName>
        <fullName evidence="6">GTPase HflX</fullName>
    </recommendedName>
    <alternativeName>
        <fullName evidence="6">GTP-binding protein HflX</fullName>
    </alternativeName>
</protein>
<proteinExistence type="inferred from homology"/>
<comment type="cofactor">
    <cofactor evidence="8">
        <name>Mg(2+)</name>
        <dbReference type="ChEBI" id="CHEBI:18420"/>
    </cofactor>
</comment>
<reference evidence="12 13" key="1">
    <citation type="submission" date="2017-04" db="EMBL/GenBank/DDBJ databases">
        <title>In vitro and in silico characterization of Lactobacillus paraplantarum D2-1, a starter culture for soymilk fermentation.</title>
        <authorList>
            <person name="Endo A."/>
            <person name="Sasaki F."/>
            <person name="Maeno S."/>
            <person name="Kanesaki Y."/>
            <person name="Kubota E."/>
            <person name="Torres G.A."/>
            <person name="Tomita S."/>
            <person name="Nakagawa J."/>
        </authorList>
    </citation>
    <scope>NUCLEOTIDE SEQUENCE [LARGE SCALE GENOMIC DNA]</scope>
    <source>
        <strain evidence="12 13">D2-1</strain>
    </source>
</reference>
<dbReference type="InterPro" id="IPR016496">
    <property type="entry name" value="GTPase_HflX"/>
</dbReference>
<dbReference type="Proteomes" id="UP000277896">
    <property type="component" value="Chromosome"/>
</dbReference>
<evidence type="ECO:0000256" key="4">
    <source>
        <dbReference type="ARBA" id="ARBA00022842"/>
    </source>
</evidence>
<evidence type="ECO:0000256" key="3">
    <source>
        <dbReference type="ARBA" id="ARBA00022741"/>
    </source>
</evidence>
<evidence type="ECO:0000256" key="8">
    <source>
        <dbReference type="PIRSR" id="PIRSR006809-2"/>
    </source>
</evidence>
<dbReference type="InterPro" id="IPR006073">
    <property type="entry name" value="GTP-bd"/>
</dbReference>
<dbReference type="Proteomes" id="UP000236162">
    <property type="component" value="Unassembled WGS sequence"/>
</dbReference>
<comment type="similarity">
    <text evidence="6">Belongs to the TRAFAC class OBG-HflX-like GTPase superfamily. HflX GTPase family.</text>
</comment>
<dbReference type="GO" id="GO:0043022">
    <property type="term" value="F:ribosome binding"/>
    <property type="evidence" value="ECO:0007669"/>
    <property type="project" value="TreeGrafter"/>
</dbReference>
<dbReference type="Pfam" id="PF01926">
    <property type="entry name" value="MMR_HSR1"/>
    <property type="match status" value="1"/>
</dbReference>
<feature type="binding site" evidence="7">
    <location>
        <begin position="267"/>
        <end position="270"/>
    </location>
    <ligand>
        <name>GTP</name>
        <dbReference type="ChEBI" id="CHEBI:37565"/>
    </ligand>
</feature>
<feature type="binding site" evidence="8">
    <location>
        <position position="220"/>
    </location>
    <ligand>
        <name>Mg(2+)</name>
        <dbReference type="ChEBI" id="CHEBI:18420"/>
    </ligand>
</feature>
<evidence type="ECO:0000256" key="2">
    <source>
        <dbReference type="ARBA" id="ARBA00022723"/>
    </source>
</evidence>
<dbReference type="Gene3D" id="3.40.50.300">
    <property type="entry name" value="P-loop containing nucleotide triphosphate hydrolases"/>
    <property type="match status" value="1"/>
</dbReference>
<dbReference type="FunFam" id="3.40.50.11060:FF:000001">
    <property type="entry name" value="GTPase HflX"/>
    <property type="match status" value="1"/>
</dbReference>
<dbReference type="CDD" id="cd01878">
    <property type="entry name" value="HflX"/>
    <property type="match status" value="1"/>
</dbReference>
<dbReference type="EMBL" id="BDOR01000003">
    <property type="protein sequence ID" value="GBF01523.1"/>
    <property type="molecule type" value="Genomic_DNA"/>
</dbReference>
<keyword evidence="13" id="KW-1185">Reference proteome</keyword>
<comment type="subcellular location">
    <subcellularLocation>
        <location evidence="6">Cytoplasm</location>
    </subcellularLocation>
    <text evidence="6">May associate with membranes.</text>
</comment>
<evidence type="ECO:0000313" key="14">
    <source>
        <dbReference type="Proteomes" id="UP000277896"/>
    </source>
</evidence>
<dbReference type="Gene3D" id="6.10.250.2860">
    <property type="match status" value="1"/>
</dbReference>
<reference evidence="11 14" key="2">
    <citation type="submission" date="2018-10" db="EMBL/GenBank/DDBJ databases">
        <title>Genome seuquencing of Lactobacillus species.</title>
        <authorList>
            <person name="Baek C."/>
            <person name="Yi H."/>
        </authorList>
    </citation>
    <scope>NUCLEOTIDE SEQUENCE [LARGE SCALE GENOMIC DNA]</scope>
    <source>
        <strain evidence="11 14">DSM 10667</strain>
    </source>
</reference>
<keyword evidence="1 6" id="KW-0963">Cytoplasm</keyword>
<dbReference type="InterPro" id="IPR027417">
    <property type="entry name" value="P-loop_NTPase"/>
</dbReference>
<sequence>MSETNAQKVQEVIIAGMSKTVANYDYAMSELEALVAANNMHAALRIDQGLEKPNPATFFGKGKVVEIKEVAAANDLHIMVINADLTPSQVRNLEEQTDIQIIDRTGLILEIFGNRARSKEAKLQVKIAQLQYQLPRLRTSISNRLDQQAGAAAGGGGGFTNRGSGETQLELNRRTIQDRISHAKHELKELNKDEVVRRSQRDKAGLPNVALVGYTNAGKSTTMNGLVKLFGKGEDKQVFEKDMLFATLDTSIRQLTFPDNKQLLLSDTVGFVSDLPHNLINAFRSTLAEAANADLLIQVIDYADPHYKEMMATTEKTLKEIGVHDVPMIYAFNKADLTEADYPNQQDDQLIYTARDEASLQALTSMIKAKVFKNYVTTTLLIPFNDGEVVAYLNDHANILKTDYLADGTQLTVELNTVDAQRYEKYVVTPA</sequence>
<organism evidence="11 14">
    <name type="scientific">Lactiplantibacillus paraplantarum</name>
    <dbReference type="NCBI Taxonomy" id="60520"/>
    <lineage>
        <taxon>Bacteria</taxon>
        <taxon>Bacillati</taxon>
        <taxon>Bacillota</taxon>
        <taxon>Bacilli</taxon>
        <taxon>Lactobacillales</taxon>
        <taxon>Lactobacillaceae</taxon>
        <taxon>Lactiplantibacillus</taxon>
    </lineage>
</organism>
<dbReference type="PROSITE" id="PS51705">
    <property type="entry name" value="G_HFLX"/>
    <property type="match status" value="1"/>
</dbReference>
<dbReference type="SUPFAM" id="SSF52540">
    <property type="entry name" value="P-loop containing nucleoside triphosphate hydrolases"/>
    <property type="match status" value="1"/>
</dbReference>
<evidence type="ECO:0000256" key="9">
    <source>
        <dbReference type="SAM" id="MobiDB-lite"/>
    </source>
</evidence>
<evidence type="ECO:0000256" key="6">
    <source>
        <dbReference type="HAMAP-Rule" id="MF_00900"/>
    </source>
</evidence>
<dbReference type="GO" id="GO:0046872">
    <property type="term" value="F:metal ion binding"/>
    <property type="evidence" value="ECO:0007669"/>
    <property type="project" value="UniProtKB-KW"/>
</dbReference>
<dbReference type="eggNOG" id="COG2262">
    <property type="taxonomic scope" value="Bacteria"/>
</dbReference>
<evidence type="ECO:0000256" key="1">
    <source>
        <dbReference type="ARBA" id="ARBA00022490"/>
    </source>
</evidence>
<dbReference type="PRINTS" id="PR00326">
    <property type="entry name" value="GTP1OBG"/>
</dbReference>
<feature type="binding site" evidence="8">
    <location>
        <position position="247"/>
    </location>
    <ligand>
        <name>Mg(2+)</name>
        <dbReference type="ChEBI" id="CHEBI:18420"/>
    </ligand>
</feature>
<dbReference type="GO" id="GO:0005737">
    <property type="term" value="C:cytoplasm"/>
    <property type="evidence" value="ECO:0007669"/>
    <property type="project" value="UniProtKB-SubCell"/>
</dbReference>
<accession>A0A098RAS3</accession>
<keyword evidence="5 6" id="KW-0342">GTP-binding</keyword>
<dbReference type="PANTHER" id="PTHR10229">
    <property type="entry name" value="GTP-BINDING PROTEIN HFLX"/>
    <property type="match status" value="1"/>
</dbReference>
<keyword evidence="4 8" id="KW-0460">Magnesium</keyword>
<dbReference type="Pfam" id="PF13167">
    <property type="entry name" value="GTP-bdg_N"/>
    <property type="match status" value="1"/>
</dbReference>
<dbReference type="NCBIfam" id="TIGR03156">
    <property type="entry name" value="GTP_HflX"/>
    <property type="match status" value="1"/>
</dbReference>
<dbReference type="FunFam" id="3.40.50.300:FF:001198">
    <property type="entry name" value="GTPase HflX"/>
    <property type="match status" value="1"/>
</dbReference>
<dbReference type="Pfam" id="PF16360">
    <property type="entry name" value="GTP-bdg_M"/>
    <property type="match status" value="1"/>
</dbReference>